<dbReference type="InterPro" id="IPR029787">
    <property type="entry name" value="Nucleotide_cyclase"/>
</dbReference>
<feature type="transmembrane region" description="Helical" evidence="3">
    <location>
        <begin position="83"/>
        <end position="105"/>
    </location>
</feature>
<feature type="transmembrane region" description="Helical" evidence="3">
    <location>
        <begin position="26"/>
        <end position="48"/>
    </location>
</feature>
<protein>
    <recommendedName>
        <fullName evidence="1">diguanylate cyclase</fullName>
        <ecNumber evidence="1">2.7.7.65</ecNumber>
    </recommendedName>
</protein>
<evidence type="ECO:0000259" key="4">
    <source>
        <dbReference type="PROSITE" id="PS50887"/>
    </source>
</evidence>
<name>A0ABS0XQC3_9SPHN</name>
<organism evidence="5 6">
    <name type="scientific">Sphingomonas mollis</name>
    <dbReference type="NCBI Taxonomy" id="2795726"/>
    <lineage>
        <taxon>Bacteria</taxon>
        <taxon>Pseudomonadati</taxon>
        <taxon>Pseudomonadota</taxon>
        <taxon>Alphaproteobacteria</taxon>
        <taxon>Sphingomonadales</taxon>
        <taxon>Sphingomonadaceae</taxon>
        <taxon>Sphingomonas</taxon>
    </lineage>
</organism>
<feature type="transmembrane region" description="Helical" evidence="3">
    <location>
        <begin position="111"/>
        <end position="133"/>
    </location>
</feature>
<dbReference type="Proteomes" id="UP000640426">
    <property type="component" value="Unassembled WGS sequence"/>
</dbReference>
<dbReference type="Gene3D" id="3.30.70.270">
    <property type="match status" value="1"/>
</dbReference>
<keyword evidence="3" id="KW-1133">Transmembrane helix</keyword>
<dbReference type="InterPro" id="IPR000160">
    <property type="entry name" value="GGDEF_dom"/>
</dbReference>
<dbReference type="PANTHER" id="PTHR45138:SF9">
    <property type="entry name" value="DIGUANYLATE CYCLASE DGCM-RELATED"/>
    <property type="match status" value="1"/>
</dbReference>
<accession>A0ABS0XQC3</accession>
<dbReference type="PROSITE" id="PS50887">
    <property type="entry name" value="GGDEF"/>
    <property type="match status" value="1"/>
</dbReference>
<feature type="transmembrane region" description="Helical" evidence="3">
    <location>
        <begin position="145"/>
        <end position="164"/>
    </location>
</feature>
<dbReference type="CDD" id="cd01949">
    <property type="entry name" value="GGDEF"/>
    <property type="match status" value="1"/>
</dbReference>
<sequence>MLASCAYALVFLVVGRRYPSALHFRYWIASSAMYAVILVGFGCLPRPAGATIDALMYGALAVTDVLIVMGVRVFEGEKAFRPWMVALVAATMALKAGSVVLATSGWAVSPFAALVVDAIILSLAIGITGLVIYRGHDTPMRRIAGAAMMAYVPGYALALVGEWAMPGERWLARAPLMLDQLLLAVMNLGLLAMCGERAQQALRDAARLDPLTQLLNRAGLRVQEKTLVRPGTGVVAFDIDHFKAVNDRHGHAVGDEVLVELAHAARRLAAVQGGLVVRLGGDEFAAVMPGSGIEGARLFATQLTDAVMASGERAELPVWTVSLGIALVAADDVALAPALGRADALLYSAKRGGRNRMAAWTARGVEAPDMRAVPYPGAVPVDLVAASR</sequence>
<dbReference type="SMART" id="SM00267">
    <property type="entry name" value="GGDEF"/>
    <property type="match status" value="1"/>
</dbReference>
<feature type="transmembrane region" description="Helical" evidence="3">
    <location>
        <begin position="54"/>
        <end position="71"/>
    </location>
</feature>
<keyword evidence="3" id="KW-0472">Membrane</keyword>
<evidence type="ECO:0000313" key="6">
    <source>
        <dbReference type="Proteomes" id="UP000640426"/>
    </source>
</evidence>
<dbReference type="PANTHER" id="PTHR45138">
    <property type="entry name" value="REGULATORY COMPONENTS OF SENSORY TRANSDUCTION SYSTEM"/>
    <property type="match status" value="1"/>
</dbReference>
<dbReference type="InterPro" id="IPR043128">
    <property type="entry name" value="Rev_trsase/Diguanyl_cyclase"/>
</dbReference>
<comment type="catalytic activity">
    <reaction evidence="2">
        <text>2 GTP = 3',3'-c-di-GMP + 2 diphosphate</text>
        <dbReference type="Rhea" id="RHEA:24898"/>
        <dbReference type="ChEBI" id="CHEBI:33019"/>
        <dbReference type="ChEBI" id="CHEBI:37565"/>
        <dbReference type="ChEBI" id="CHEBI:58805"/>
        <dbReference type="EC" id="2.7.7.65"/>
    </reaction>
</comment>
<reference evidence="6" key="1">
    <citation type="submission" date="2020-12" db="EMBL/GenBank/DDBJ databases">
        <title>Hymenobacter sp.</title>
        <authorList>
            <person name="Kim M.K."/>
        </authorList>
    </citation>
    <scope>NUCLEOTIDE SEQUENCE [LARGE SCALE GENOMIC DNA]</scope>
    <source>
        <strain evidence="6">BT553</strain>
    </source>
</reference>
<dbReference type="InterPro" id="IPR050469">
    <property type="entry name" value="Diguanylate_Cyclase"/>
</dbReference>
<dbReference type="NCBIfam" id="TIGR00254">
    <property type="entry name" value="GGDEF"/>
    <property type="match status" value="1"/>
</dbReference>
<dbReference type="SUPFAM" id="SSF55073">
    <property type="entry name" value="Nucleotide cyclase"/>
    <property type="match status" value="1"/>
</dbReference>
<proteinExistence type="predicted"/>
<gene>
    <name evidence="5" type="ORF">JAO74_09050</name>
</gene>
<dbReference type="EMBL" id="JAELXS010000004">
    <property type="protein sequence ID" value="MBJ6121938.1"/>
    <property type="molecule type" value="Genomic_DNA"/>
</dbReference>
<keyword evidence="3" id="KW-0812">Transmembrane</keyword>
<evidence type="ECO:0000313" key="5">
    <source>
        <dbReference type="EMBL" id="MBJ6121938.1"/>
    </source>
</evidence>
<comment type="caution">
    <text evidence="5">The sequence shown here is derived from an EMBL/GenBank/DDBJ whole genome shotgun (WGS) entry which is preliminary data.</text>
</comment>
<dbReference type="Pfam" id="PF00990">
    <property type="entry name" value="GGDEF"/>
    <property type="match status" value="1"/>
</dbReference>
<feature type="domain" description="GGDEF" evidence="4">
    <location>
        <begin position="230"/>
        <end position="362"/>
    </location>
</feature>
<evidence type="ECO:0000256" key="1">
    <source>
        <dbReference type="ARBA" id="ARBA00012528"/>
    </source>
</evidence>
<dbReference type="RefSeq" id="WP_199037184.1">
    <property type="nucleotide sequence ID" value="NZ_JAELXS010000004.1"/>
</dbReference>
<dbReference type="EC" id="2.7.7.65" evidence="1"/>
<keyword evidence="6" id="KW-1185">Reference proteome</keyword>
<evidence type="ECO:0000256" key="2">
    <source>
        <dbReference type="ARBA" id="ARBA00034247"/>
    </source>
</evidence>
<evidence type="ECO:0000256" key="3">
    <source>
        <dbReference type="SAM" id="Phobius"/>
    </source>
</evidence>